<evidence type="ECO:0000313" key="3">
    <source>
        <dbReference type="Proteomes" id="UP000036873"/>
    </source>
</evidence>
<reference evidence="3" key="1">
    <citation type="submission" date="2015-07" db="EMBL/GenBank/DDBJ databases">
        <title>Draft genome sequence of Acetobacterium bakii DSM 8293, a potential psychrophilic chemical producer through syngas fermentation.</title>
        <authorList>
            <person name="Song Y."/>
            <person name="Hwang S."/>
            <person name="Cho B.-K."/>
        </authorList>
    </citation>
    <scope>NUCLEOTIDE SEQUENCE [LARGE SCALE GENOMIC DNA]</scope>
    <source>
        <strain evidence="3">DSM 8239</strain>
    </source>
</reference>
<evidence type="ECO:0000313" key="2">
    <source>
        <dbReference type="EMBL" id="KNZ41416.1"/>
    </source>
</evidence>
<dbReference type="EMBL" id="LGYO01000031">
    <property type="protein sequence ID" value="KNZ41416.1"/>
    <property type="molecule type" value="Genomic_DNA"/>
</dbReference>
<feature type="region of interest" description="Disordered" evidence="1">
    <location>
        <begin position="38"/>
        <end position="77"/>
    </location>
</feature>
<protein>
    <submittedName>
        <fullName evidence="2">Uncharacterized protein</fullName>
    </submittedName>
</protein>
<dbReference type="RefSeq" id="WP_050740724.1">
    <property type="nucleotide sequence ID" value="NZ_LGYO01000031.1"/>
</dbReference>
<comment type="caution">
    <text evidence="2">The sequence shown here is derived from an EMBL/GenBank/DDBJ whole genome shotgun (WGS) entry which is preliminary data.</text>
</comment>
<feature type="compositionally biased region" description="Acidic residues" evidence="1">
    <location>
        <begin position="52"/>
        <end position="66"/>
    </location>
</feature>
<keyword evidence="3" id="KW-1185">Reference proteome</keyword>
<gene>
    <name evidence="2" type="ORF">AKG39_12430</name>
</gene>
<evidence type="ECO:0000256" key="1">
    <source>
        <dbReference type="SAM" id="MobiDB-lite"/>
    </source>
</evidence>
<dbReference type="Proteomes" id="UP000036873">
    <property type="component" value="Unassembled WGS sequence"/>
</dbReference>
<proteinExistence type="predicted"/>
<dbReference type="STRING" id="52689.AKG39_12430"/>
<organism evidence="2 3">
    <name type="scientific">Acetobacterium bakii</name>
    <dbReference type="NCBI Taxonomy" id="52689"/>
    <lineage>
        <taxon>Bacteria</taxon>
        <taxon>Bacillati</taxon>
        <taxon>Bacillota</taxon>
        <taxon>Clostridia</taxon>
        <taxon>Eubacteriales</taxon>
        <taxon>Eubacteriaceae</taxon>
        <taxon>Acetobacterium</taxon>
    </lineage>
</organism>
<accession>A0A0L6TYS9</accession>
<sequence>MNLMMLLIVLAIVVPGYFLVSRLSGKLYSYNDELDKETEDLNGSDGLKEENDGNEIENESDMLNEESSEKNDLEIPDEAIISKIETQTFKKDSET</sequence>
<dbReference type="AlphaFoldDB" id="A0A0L6TYS9"/>
<name>A0A0L6TYS9_9FIRM</name>